<name>A0A2A9ME15_BESBE</name>
<gene>
    <name evidence="5" type="ORF">BESB_065430</name>
</gene>
<comment type="subcellular location">
    <subcellularLocation>
        <location evidence="1">Nucleus</location>
    </subcellularLocation>
</comment>
<reference evidence="5 6" key="1">
    <citation type="submission" date="2017-09" db="EMBL/GenBank/DDBJ databases">
        <title>Genome sequencing of Besnoitia besnoiti strain Bb-Ger1.</title>
        <authorList>
            <person name="Schares G."/>
            <person name="Venepally P."/>
            <person name="Lorenzi H.A."/>
        </authorList>
    </citation>
    <scope>NUCLEOTIDE SEQUENCE [LARGE SCALE GENOMIC DNA]</scope>
    <source>
        <strain evidence="5 6">Bb-Ger1</strain>
    </source>
</reference>
<evidence type="ECO:0000313" key="6">
    <source>
        <dbReference type="Proteomes" id="UP000224006"/>
    </source>
</evidence>
<dbReference type="OrthoDB" id="1739576at2759"/>
<dbReference type="InterPro" id="IPR037200">
    <property type="entry name" value="Isy1_sf"/>
</dbReference>
<evidence type="ECO:0000313" key="5">
    <source>
        <dbReference type="EMBL" id="PFH34511.1"/>
    </source>
</evidence>
<dbReference type="RefSeq" id="XP_029218520.1">
    <property type="nucleotide sequence ID" value="XM_029364937.1"/>
</dbReference>
<dbReference type="Gene3D" id="1.10.287.660">
    <property type="entry name" value="Helix hairpin bin"/>
    <property type="match status" value="1"/>
</dbReference>
<sequence>MARNAERANAVLNKWLAVKDAVVKGVATRQRRPRDVNSCGDIKQAEKWRSEVMREIGKMIAQVQDASLGEHRIRYLNDDINKMIRVKKAWEFRTKDLGGPDYSTSSTTLEATSKMSAAGADGYMYFGAAKELKGVRELLEREASEQQKPRKTRAMLFKNITPDYYGWRDEEDGEMLLAEKIREEELRQEVQGPHRKRVRAARLAGDSNAEGKEEKKKHKRGEHGSPTAVSAPKFRSYVPVPTADAIARLLLERKKHLLFEKYGSRQQRQNEEVSREVPRTKAYLQANVESRTLASQSS</sequence>
<dbReference type="GeneID" id="40311470"/>
<dbReference type="InterPro" id="IPR029012">
    <property type="entry name" value="Helix_hairpin_bin_sf"/>
</dbReference>
<dbReference type="SUPFAM" id="SSF140102">
    <property type="entry name" value="ISY1 domain-like"/>
    <property type="match status" value="1"/>
</dbReference>
<dbReference type="VEuPathDB" id="ToxoDB:BESB_065430"/>
<dbReference type="InterPro" id="IPR009360">
    <property type="entry name" value="Isy1"/>
</dbReference>
<protein>
    <submittedName>
        <fullName evidence="5">RAB43, member RAS oncogene family protein</fullName>
    </submittedName>
</protein>
<evidence type="ECO:0000256" key="2">
    <source>
        <dbReference type="ARBA" id="ARBA00007002"/>
    </source>
</evidence>
<comment type="similarity">
    <text evidence="2">Belongs to the ISY1 family.</text>
</comment>
<proteinExistence type="inferred from homology"/>
<dbReference type="GO" id="GO:0000350">
    <property type="term" value="P:generation of catalytic spliceosome for second transesterification step"/>
    <property type="evidence" value="ECO:0007669"/>
    <property type="project" value="InterPro"/>
</dbReference>
<dbReference type="GO" id="GO:0005634">
    <property type="term" value="C:nucleus"/>
    <property type="evidence" value="ECO:0007669"/>
    <property type="project" value="UniProtKB-SubCell"/>
</dbReference>
<feature type="compositionally biased region" description="Basic and acidic residues" evidence="4">
    <location>
        <begin position="260"/>
        <end position="279"/>
    </location>
</feature>
<feature type="region of interest" description="Disordered" evidence="4">
    <location>
        <begin position="260"/>
        <end position="280"/>
    </location>
</feature>
<feature type="region of interest" description="Disordered" evidence="4">
    <location>
        <begin position="187"/>
        <end position="233"/>
    </location>
</feature>
<accession>A0A2A9ME15</accession>
<evidence type="ECO:0000256" key="3">
    <source>
        <dbReference type="ARBA" id="ARBA00023242"/>
    </source>
</evidence>
<dbReference type="Proteomes" id="UP000224006">
    <property type="component" value="Chromosome VI"/>
</dbReference>
<keyword evidence="6" id="KW-1185">Reference proteome</keyword>
<dbReference type="STRING" id="94643.A0A2A9ME15"/>
<evidence type="ECO:0000256" key="4">
    <source>
        <dbReference type="SAM" id="MobiDB-lite"/>
    </source>
</evidence>
<dbReference type="AlphaFoldDB" id="A0A2A9ME15"/>
<evidence type="ECO:0000256" key="1">
    <source>
        <dbReference type="ARBA" id="ARBA00004123"/>
    </source>
</evidence>
<dbReference type="EMBL" id="NWUJ01000006">
    <property type="protein sequence ID" value="PFH34511.1"/>
    <property type="molecule type" value="Genomic_DNA"/>
</dbReference>
<comment type="caution">
    <text evidence="5">The sequence shown here is derived from an EMBL/GenBank/DDBJ whole genome shotgun (WGS) entry which is preliminary data.</text>
</comment>
<dbReference type="PANTHER" id="PTHR13021">
    <property type="entry name" value="PRE-MRNA-SPLICING FACTOR ISY1"/>
    <property type="match status" value="1"/>
</dbReference>
<dbReference type="FunFam" id="1.10.287.660:FF:000001">
    <property type="entry name" value="pre-mRNA-splicing factor ISY1 homolog"/>
    <property type="match status" value="1"/>
</dbReference>
<organism evidence="5 6">
    <name type="scientific">Besnoitia besnoiti</name>
    <name type="common">Apicomplexan protozoan</name>
    <dbReference type="NCBI Taxonomy" id="94643"/>
    <lineage>
        <taxon>Eukaryota</taxon>
        <taxon>Sar</taxon>
        <taxon>Alveolata</taxon>
        <taxon>Apicomplexa</taxon>
        <taxon>Conoidasida</taxon>
        <taxon>Coccidia</taxon>
        <taxon>Eucoccidiorida</taxon>
        <taxon>Eimeriorina</taxon>
        <taxon>Sarcocystidae</taxon>
        <taxon>Besnoitia</taxon>
    </lineage>
</organism>
<dbReference type="KEGG" id="bbes:BESB_065430"/>
<dbReference type="Pfam" id="PF06246">
    <property type="entry name" value="Isy1"/>
    <property type="match status" value="1"/>
</dbReference>
<keyword evidence="3" id="KW-0539">Nucleus</keyword>